<reference evidence="5" key="3">
    <citation type="submission" date="2025-09" db="UniProtKB">
        <authorList>
            <consortium name="Ensembl"/>
        </authorList>
    </citation>
    <scope>IDENTIFICATION</scope>
</reference>
<dbReference type="Proteomes" id="UP000007303">
    <property type="component" value="Unassembled WGS sequence"/>
</dbReference>
<dbReference type="OMA" id="HKRENQD"/>
<dbReference type="GO" id="GO:0006357">
    <property type="term" value="P:regulation of transcription by RNA polymerase II"/>
    <property type="evidence" value="ECO:0007669"/>
    <property type="project" value="TreeGrafter"/>
</dbReference>
<keyword evidence="6" id="KW-1185">Reference proteome</keyword>
<keyword evidence="1" id="KW-0479">Metal-binding</keyword>
<dbReference type="PROSITE" id="PS50157">
    <property type="entry name" value="ZINC_FINGER_C2H2_2"/>
    <property type="match status" value="1"/>
</dbReference>
<dbReference type="GO" id="GO:0005667">
    <property type="term" value="C:transcription regulator complex"/>
    <property type="evidence" value="ECO:0007669"/>
    <property type="project" value="TreeGrafter"/>
</dbReference>
<name>H3D658_TETNG</name>
<dbReference type="GO" id="GO:0000118">
    <property type="term" value="C:histone deacetylase complex"/>
    <property type="evidence" value="ECO:0007669"/>
    <property type="project" value="TreeGrafter"/>
</dbReference>
<dbReference type="SUPFAM" id="SSF46689">
    <property type="entry name" value="Homeodomain-like"/>
    <property type="match status" value="1"/>
</dbReference>
<keyword evidence="1" id="KW-0863">Zinc-finger</keyword>
<evidence type="ECO:0000256" key="1">
    <source>
        <dbReference type="PROSITE-ProRule" id="PRU00042"/>
    </source>
</evidence>
<dbReference type="Ensembl" id="ENSTNIT00000016209.1">
    <property type="protein sequence ID" value="ENSTNIP00000015998.1"/>
    <property type="gene ID" value="ENSTNIG00000013019.1"/>
</dbReference>
<organism evidence="5 6">
    <name type="scientific">Tetraodon nigroviridis</name>
    <name type="common">Spotted green pufferfish</name>
    <name type="synonym">Chelonodon nigroviridis</name>
    <dbReference type="NCBI Taxonomy" id="99883"/>
    <lineage>
        <taxon>Eukaryota</taxon>
        <taxon>Metazoa</taxon>
        <taxon>Chordata</taxon>
        <taxon>Craniata</taxon>
        <taxon>Vertebrata</taxon>
        <taxon>Euteleostomi</taxon>
        <taxon>Actinopterygii</taxon>
        <taxon>Neopterygii</taxon>
        <taxon>Teleostei</taxon>
        <taxon>Neoteleostei</taxon>
        <taxon>Acanthomorphata</taxon>
        <taxon>Eupercaria</taxon>
        <taxon>Tetraodontiformes</taxon>
        <taxon>Tetradontoidea</taxon>
        <taxon>Tetraodontidae</taxon>
        <taxon>Tetraodon</taxon>
    </lineage>
</organism>
<reference evidence="6" key="1">
    <citation type="journal article" date="2004" name="Nature">
        <title>Genome duplication in the teleost fish Tetraodon nigroviridis reveals the early vertebrate proto-karyotype.</title>
        <authorList>
            <person name="Jaillon O."/>
            <person name="Aury J.-M."/>
            <person name="Brunet F."/>
            <person name="Petit J.-L."/>
            <person name="Stange-Thomann N."/>
            <person name="Mauceli E."/>
            <person name="Bouneau L."/>
            <person name="Fischer C."/>
            <person name="Ozouf-Costaz C."/>
            <person name="Bernot A."/>
            <person name="Nicaud S."/>
            <person name="Jaffe D."/>
            <person name="Fisher S."/>
            <person name="Lutfalla G."/>
            <person name="Dossat C."/>
            <person name="Segurens B."/>
            <person name="Dasilva C."/>
            <person name="Salanoubat M."/>
            <person name="Levy M."/>
            <person name="Boudet N."/>
            <person name="Castellano S."/>
            <person name="Anthouard V."/>
            <person name="Jubin C."/>
            <person name="Castelli V."/>
            <person name="Katinka M."/>
            <person name="Vacherie B."/>
            <person name="Biemont C."/>
            <person name="Skalli Z."/>
            <person name="Cattolico L."/>
            <person name="Poulain J."/>
            <person name="De Berardinis V."/>
            <person name="Cruaud C."/>
            <person name="Duprat S."/>
            <person name="Brottier P."/>
            <person name="Coutanceau J.-P."/>
            <person name="Gouzy J."/>
            <person name="Parra G."/>
            <person name="Lardier G."/>
            <person name="Chapple C."/>
            <person name="McKernan K.J."/>
            <person name="McEwan P."/>
            <person name="Bosak S."/>
            <person name="Kellis M."/>
            <person name="Volff J.-N."/>
            <person name="Guigo R."/>
            <person name="Zody M.C."/>
            <person name="Mesirov J."/>
            <person name="Lindblad-Toh K."/>
            <person name="Birren B."/>
            <person name="Nusbaum C."/>
            <person name="Kahn D."/>
            <person name="Robinson-Rechavi M."/>
            <person name="Laudet V."/>
            <person name="Schachter V."/>
            <person name="Quetier F."/>
            <person name="Saurin W."/>
            <person name="Scarpelli C."/>
            <person name="Wincker P."/>
            <person name="Lander E.S."/>
            <person name="Weissenbach J."/>
            <person name="Roest Crollius H."/>
        </authorList>
    </citation>
    <scope>NUCLEOTIDE SEQUENCE [LARGE SCALE GENOMIC DNA]</scope>
</reference>
<dbReference type="PANTHER" id="PTHR16089">
    <property type="entry name" value="REST COREPRESSOR COREST PROTEIN-RELATED"/>
    <property type="match status" value="1"/>
</dbReference>
<dbReference type="HOGENOM" id="CLU_1081703_0_0_1"/>
<dbReference type="InParanoid" id="H3D658"/>
<dbReference type="InterPro" id="IPR001005">
    <property type="entry name" value="SANT/Myb"/>
</dbReference>
<accession>H3D658</accession>
<dbReference type="InterPro" id="IPR051066">
    <property type="entry name" value="Trans_reg/Corepressor"/>
</dbReference>
<dbReference type="Gene3D" id="1.10.10.60">
    <property type="entry name" value="Homeodomain-like"/>
    <property type="match status" value="1"/>
</dbReference>
<feature type="domain" description="C2H2-type" evidence="3">
    <location>
        <begin position="99"/>
        <end position="126"/>
    </location>
</feature>
<dbReference type="SUPFAM" id="SSF57667">
    <property type="entry name" value="beta-beta-alpha zinc fingers"/>
    <property type="match status" value="1"/>
</dbReference>
<sequence>MLLFSHPSPAGDYHYSGSDFWTDAEKSLFTAALGTYGKEFSLIWKTVKTKTVQQCVEFFYLNKKLRDKQEKHKRENQDGGLEPLTGVKVAPVHSLAGFFPCKLCGKMFYKIKSRNAHMKIHRQPQDDWADRRLQHQLVPQRSGANLHPTQVPFRNIPPSCLPGRPRNTDTVLNLLTDGNAPSNTSVLDPSAMATCSNVASSSHVSTVTTQREHVNRLPFYPSWGSFGPQSGAFFCNTEGKDEVGAGALGAKEPIKWQ</sequence>
<dbReference type="AlphaFoldDB" id="H3D658"/>
<evidence type="ECO:0000313" key="5">
    <source>
        <dbReference type="Ensembl" id="ENSTNIP00000015998.1"/>
    </source>
</evidence>
<dbReference type="PROSITE" id="PS51293">
    <property type="entry name" value="SANT"/>
    <property type="match status" value="1"/>
</dbReference>
<proteinExistence type="predicted"/>
<evidence type="ECO:0000259" key="3">
    <source>
        <dbReference type="PROSITE" id="PS50157"/>
    </source>
</evidence>
<dbReference type="STRING" id="99883.ENSTNIP00000015998"/>
<dbReference type="GO" id="GO:0008270">
    <property type="term" value="F:zinc ion binding"/>
    <property type="evidence" value="ECO:0007669"/>
    <property type="project" value="UniProtKB-KW"/>
</dbReference>
<dbReference type="InterPro" id="IPR013087">
    <property type="entry name" value="Znf_C2H2_type"/>
</dbReference>
<dbReference type="PROSITE" id="PS00028">
    <property type="entry name" value="ZINC_FINGER_C2H2_1"/>
    <property type="match status" value="1"/>
</dbReference>
<dbReference type="InterPro" id="IPR017884">
    <property type="entry name" value="SANT_dom"/>
</dbReference>
<feature type="region of interest" description="Disordered" evidence="2">
    <location>
        <begin position="143"/>
        <end position="164"/>
    </location>
</feature>
<feature type="domain" description="SANT" evidence="4">
    <location>
        <begin position="16"/>
        <end position="67"/>
    </location>
</feature>
<dbReference type="GO" id="GO:0003714">
    <property type="term" value="F:transcription corepressor activity"/>
    <property type="evidence" value="ECO:0007669"/>
    <property type="project" value="TreeGrafter"/>
</dbReference>
<dbReference type="GeneTree" id="ENSGT00940000160330"/>
<evidence type="ECO:0000313" key="6">
    <source>
        <dbReference type="Proteomes" id="UP000007303"/>
    </source>
</evidence>
<keyword evidence="1" id="KW-0862">Zinc</keyword>
<dbReference type="SMART" id="SM00717">
    <property type="entry name" value="SANT"/>
    <property type="match status" value="1"/>
</dbReference>
<reference evidence="5" key="2">
    <citation type="submission" date="2025-08" db="UniProtKB">
        <authorList>
            <consortium name="Ensembl"/>
        </authorList>
    </citation>
    <scope>IDENTIFICATION</scope>
</reference>
<evidence type="ECO:0000259" key="4">
    <source>
        <dbReference type="PROSITE" id="PS51293"/>
    </source>
</evidence>
<dbReference type="PANTHER" id="PTHR16089:SF43">
    <property type="match status" value="1"/>
</dbReference>
<dbReference type="InterPro" id="IPR036236">
    <property type="entry name" value="Znf_C2H2_sf"/>
</dbReference>
<protein>
    <submittedName>
        <fullName evidence="5">Uncharacterized protein</fullName>
    </submittedName>
</protein>
<dbReference type="InterPro" id="IPR009057">
    <property type="entry name" value="Homeodomain-like_sf"/>
</dbReference>
<evidence type="ECO:0000256" key="2">
    <source>
        <dbReference type="SAM" id="MobiDB-lite"/>
    </source>
</evidence>